<feature type="binding site" evidence="12">
    <location>
        <position position="264"/>
    </location>
    <ligand>
        <name>glycerol</name>
        <dbReference type="ChEBI" id="CHEBI:17754"/>
    </ligand>
</feature>
<comment type="subcellular location">
    <subcellularLocation>
        <location evidence="11">Cytoplasm</location>
    </subcellularLocation>
</comment>
<evidence type="ECO:0000256" key="1">
    <source>
        <dbReference type="ARBA" id="ARBA00022490"/>
    </source>
</evidence>
<feature type="binding site" evidence="11">
    <location>
        <position position="252"/>
    </location>
    <ligand>
        <name>substrate</name>
    </ligand>
</feature>
<evidence type="ECO:0000256" key="10">
    <source>
        <dbReference type="ARBA" id="ARBA00023264"/>
    </source>
</evidence>
<accession>A0A166C1K1</accession>
<dbReference type="UniPathway" id="UPA00940"/>
<keyword evidence="10 11" id="KW-1208">Phospholipid metabolism</keyword>
<evidence type="ECO:0000256" key="4">
    <source>
        <dbReference type="ARBA" id="ARBA00022833"/>
    </source>
</evidence>
<dbReference type="GO" id="GO:0005737">
    <property type="term" value="C:cytoplasm"/>
    <property type="evidence" value="ECO:0007669"/>
    <property type="project" value="UniProtKB-SubCell"/>
</dbReference>
<dbReference type="EC" id="1.1.1.261" evidence="11"/>
<feature type="binding site" evidence="12">
    <location>
        <position position="168"/>
    </location>
    <ligand>
        <name>glycerol</name>
        <dbReference type="ChEBI" id="CHEBI:17754"/>
    </ligand>
</feature>
<keyword evidence="6 11" id="KW-0560">Oxidoreductase</keyword>
<dbReference type="PIRSF" id="PIRSF000112">
    <property type="entry name" value="Glycerol_dehydrogenase"/>
    <property type="match status" value="1"/>
</dbReference>
<evidence type="ECO:0000313" key="15">
    <source>
        <dbReference type="EMBL" id="KZX14035.1"/>
    </source>
</evidence>
<proteinExistence type="inferred from homology"/>
<keyword evidence="2 11" id="KW-0444">Lipid biosynthesis</keyword>
<evidence type="ECO:0000256" key="6">
    <source>
        <dbReference type="ARBA" id="ARBA00023002"/>
    </source>
</evidence>
<dbReference type="GO" id="GO:0008654">
    <property type="term" value="P:phospholipid biosynthetic process"/>
    <property type="evidence" value="ECO:0007669"/>
    <property type="project" value="UniProtKB-KW"/>
</dbReference>
<feature type="binding site" evidence="11 14">
    <location>
        <begin position="94"/>
        <end position="98"/>
    </location>
    <ligand>
        <name>NAD(+)</name>
        <dbReference type="ChEBI" id="CHEBI:57540"/>
    </ligand>
</feature>
<feature type="binding site" evidence="11">
    <location>
        <position position="168"/>
    </location>
    <ligand>
        <name>substrate</name>
    </ligand>
</feature>
<evidence type="ECO:0000256" key="8">
    <source>
        <dbReference type="ARBA" id="ARBA00023098"/>
    </source>
</evidence>
<dbReference type="GO" id="GO:0106358">
    <property type="term" value="F:glycerol-1-phosphate dehydrogenase (NADP+) activity"/>
    <property type="evidence" value="ECO:0007669"/>
    <property type="project" value="RHEA"/>
</dbReference>
<reference evidence="15 16" key="1">
    <citation type="submission" date="2016-04" db="EMBL/GenBank/DDBJ databases">
        <title>Genome sequence of Methanobrevibacter curvatus DSM 11111.</title>
        <authorList>
            <person name="Poehlein A."/>
            <person name="Seedorf H."/>
            <person name="Daniel R."/>
        </authorList>
    </citation>
    <scope>NUCLEOTIDE SEQUENCE [LARGE SCALE GENOMIC DNA]</scope>
    <source>
        <strain evidence="15 16">DSM 11111</strain>
    </source>
</reference>
<gene>
    <name evidence="11 15" type="primary">egsA</name>
    <name evidence="15" type="ORF">MBCUR_06530</name>
</gene>
<evidence type="ECO:0000256" key="14">
    <source>
        <dbReference type="PIRSR" id="PIRSR000112-3"/>
    </source>
</evidence>
<comment type="subunit">
    <text evidence="11">Homooctamer.</text>
</comment>
<dbReference type="RefSeq" id="WP_067090135.1">
    <property type="nucleotide sequence ID" value="NZ_LWMV01000125.1"/>
</dbReference>
<evidence type="ECO:0000256" key="2">
    <source>
        <dbReference type="ARBA" id="ARBA00022516"/>
    </source>
</evidence>
<dbReference type="Gene3D" id="3.40.50.1970">
    <property type="match status" value="1"/>
</dbReference>
<dbReference type="GO" id="GO:0006650">
    <property type="term" value="P:glycerophospholipid metabolic process"/>
    <property type="evidence" value="ECO:0007669"/>
    <property type="project" value="UniProtKB-UniRule"/>
</dbReference>
<dbReference type="GO" id="GO:0046872">
    <property type="term" value="F:metal ion binding"/>
    <property type="evidence" value="ECO:0007669"/>
    <property type="project" value="UniProtKB-KW"/>
</dbReference>
<dbReference type="NCBIfam" id="NF002022">
    <property type="entry name" value="PRK00843.1"/>
    <property type="match status" value="1"/>
</dbReference>
<evidence type="ECO:0000256" key="5">
    <source>
        <dbReference type="ARBA" id="ARBA00022857"/>
    </source>
</evidence>
<keyword evidence="4 11" id="KW-0862">Zinc</keyword>
<organism evidence="15 16">
    <name type="scientific">Methanobrevibacter curvatus</name>
    <dbReference type="NCBI Taxonomy" id="49547"/>
    <lineage>
        <taxon>Archaea</taxon>
        <taxon>Methanobacteriati</taxon>
        <taxon>Methanobacteriota</taxon>
        <taxon>Methanomada group</taxon>
        <taxon>Methanobacteria</taxon>
        <taxon>Methanobacteriales</taxon>
        <taxon>Methanobacteriaceae</taxon>
        <taxon>Methanobrevibacter</taxon>
    </lineage>
</organism>
<feature type="binding site" evidence="13">
    <location>
        <position position="121"/>
    </location>
    <ligand>
        <name>glycerol</name>
        <dbReference type="ChEBI" id="CHEBI:17754"/>
    </ligand>
</feature>
<evidence type="ECO:0000313" key="16">
    <source>
        <dbReference type="Proteomes" id="UP000077245"/>
    </source>
</evidence>
<comment type="pathway">
    <text evidence="11">Membrane lipid metabolism; glycerophospholipid metabolism.</text>
</comment>
<dbReference type="GO" id="GO:0106357">
    <property type="term" value="F:glycerol-1-phosphate dehydrogenase (NAD+) activity"/>
    <property type="evidence" value="ECO:0007669"/>
    <property type="project" value="RHEA"/>
</dbReference>
<dbReference type="Proteomes" id="UP000077245">
    <property type="component" value="Unassembled WGS sequence"/>
</dbReference>
<dbReference type="Gene3D" id="1.20.1090.10">
    <property type="entry name" value="Dehydroquinate synthase-like - alpha domain"/>
    <property type="match status" value="1"/>
</dbReference>
<dbReference type="PANTHER" id="PTHR43616">
    <property type="entry name" value="GLYCEROL DEHYDROGENASE"/>
    <property type="match status" value="1"/>
</dbReference>
<dbReference type="InterPro" id="IPR016205">
    <property type="entry name" value="Glycerol_DH"/>
</dbReference>
<comment type="similarity">
    <text evidence="11">Belongs to the glycerol-1-phosphate dehydrogenase family.</text>
</comment>
<keyword evidence="1 11" id="KW-0963">Cytoplasm</keyword>
<keyword evidence="9 11" id="KW-0594">Phospholipid biosynthesis</keyword>
<dbReference type="PATRIC" id="fig|49547.3.peg.687"/>
<keyword evidence="16" id="KW-1185">Reference proteome</keyword>
<comment type="cofactor">
    <cofactor evidence="11 12">
        <name>Zn(2+)</name>
        <dbReference type="ChEBI" id="CHEBI:29105"/>
    </cofactor>
    <text evidence="11 12">Binds 1 zinc ion per subunit.</text>
</comment>
<name>A0A166C1K1_9EURY</name>
<sequence>MFIKKIQFPREVHIGSNIIDSTGQICRDLRVDGKIIVVSGKNTYKIGGKSVIDSLESNGYDVDRIQINDATLNSVKAVEEKSKGFSLIIGVGGGKVIDVAKLASTNLGIDFISAPTTGSHDGIASPLASIKDSNGSTSLKAQSPIGVIADTNIISSAPFELLSSGCADIVSNYTAIKDWQLAKRLQNDNYSESAAALSLMTAKLIIQSADSIKPHLEESARMVVKSLISSGVAISIAGSSRPASGSEHKFSHALDKTTSKPALHGHQCGVGTILIMALYGGNWQCIKNALKTMGAPVNAHELGIDEEDIIDALTNAHNIRKERYTILGDRGLSRSAAKNLAVKTGVI</sequence>
<feature type="binding site" evidence="11">
    <location>
        <position position="264"/>
    </location>
    <ligand>
        <name>Zn(2+)</name>
        <dbReference type="ChEBI" id="CHEBI:29105"/>
        <note>catalytic</note>
    </ligand>
</feature>
<dbReference type="SUPFAM" id="SSF56796">
    <property type="entry name" value="Dehydroquinate synthase-like"/>
    <property type="match status" value="1"/>
</dbReference>
<evidence type="ECO:0000256" key="3">
    <source>
        <dbReference type="ARBA" id="ARBA00022723"/>
    </source>
</evidence>
<feature type="binding site" evidence="14">
    <location>
        <position position="127"/>
    </location>
    <ligand>
        <name>NAD(+)</name>
        <dbReference type="ChEBI" id="CHEBI:57540"/>
    </ligand>
</feature>
<dbReference type="InterPro" id="IPR023002">
    <property type="entry name" value="G1P_dehydrogenase_arc"/>
</dbReference>
<dbReference type="EMBL" id="LWMV01000125">
    <property type="protein sequence ID" value="KZX14035.1"/>
    <property type="molecule type" value="Genomic_DNA"/>
</dbReference>
<comment type="function">
    <text evidence="11">Catalyzes the NAD(P)H-dependent reduction of dihydroxyacetonephosphate (DHAP or glycerone phosphate) to glycerol 1-phosphate (G1P). The G1P thus generated is used as the glycerophosphate backbone of phospholipids in the cellular membranes of Archaea.</text>
</comment>
<dbReference type="Pfam" id="PF13685">
    <property type="entry name" value="Fe-ADH_2"/>
    <property type="match status" value="1"/>
</dbReference>
<feature type="binding site" evidence="11 14">
    <location>
        <position position="125"/>
    </location>
    <ligand>
        <name>NAD(+)</name>
        <dbReference type="ChEBI" id="CHEBI:57540"/>
    </ligand>
</feature>
<evidence type="ECO:0000256" key="13">
    <source>
        <dbReference type="PIRSR" id="PIRSR000112-2"/>
    </source>
</evidence>
<evidence type="ECO:0000256" key="9">
    <source>
        <dbReference type="ARBA" id="ARBA00023209"/>
    </source>
</evidence>
<feature type="binding site" evidence="11">
    <location>
        <position position="248"/>
    </location>
    <ligand>
        <name>Zn(2+)</name>
        <dbReference type="ChEBI" id="CHEBI:29105"/>
        <note>catalytic</note>
    </ligand>
</feature>
<keyword evidence="5 11" id="KW-0521">NADP</keyword>
<feature type="binding site" evidence="11">
    <location>
        <position position="121"/>
    </location>
    <ligand>
        <name>substrate</name>
    </ligand>
</feature>
<evidence type="ECO:0000256" key="7">
    <source>
        <dbReference type="ARBA" id="ARBA00023027"/>
    </source>
</evidence>
<feature type="binding site" evidence="11">
    <location>
        <position position="168"/>
    </location>
    <ligand>
        <name>Zn(2+)</name>
        <dbReference type="ChEBI" id="CHEBI:29105"/>
        <note>catalytic</note>
    </ligand>
</feature>
<evidence type="ECO:0000256" key="12">
    <source>
        <dbReference type="PIRSR" id="PIRSR000112-1"/>
    </source>
</evidence>
<comment type="caution">
    <text evidence="15">The sequence shown here is derived from an EMBL/GenBank/DDBJ whole genome shotgun (WGS) entry which is preliminary data.</text>
</comment>
<dbReference type="AlphaFoldDB" id="A0A166C1K1"/>
<dbReference type="HAMAP" id="MF_00497_A">
    <property type="entry name" value="G1P_dehydrogenase_A"/>
    <property type="match status" value="1"/>
</dbReference>
<dbReference type="PANTHER" id="PTHR43616:SF5">
    <property type="entry name" value="GLYCEROL DEHYDROGENASE 1"/>
    <property type="match status" value="1"/>
</dbReference>
<dbReference type="OrthoDB" id="8656at2157"/>
<protein>
    <recommendedName>
        <fullName evidence="11">Glycerol-1-phosphate dehydrogenase [NAD(P)+]</fullName>
        <shortName evidence="11">G1P dehydrogenase</shortName>
        <shortName evidence="11">G1PDH</shortName>
        <ecNumber evidence="11">1.1.1.261</ecNumber>
    </recommendedName>
    <alternativeName>
        <fullName evidence="11">Enantiomeric glycerophosphate synthase</fullName>
    </alternativeName>
    <alternativeName>
        <fullName evidence="11">sn-glycerol-1-phosphate dehydrogenase</fullName>
    </alternativeName>
</protein>
<dbReference type="STRING" id="49547.MBCUR_06530"/>
<keyword evidence="3 11" id="KW-0479">Metal-binding</keyword>
<keyword evidence="8 11" id="KW-0443">Lipid metabolism</keyword>
<keyword evidence="7 11" id="KW-0520">NAD</keyword>
<feature type="binding site" evidence="11 14">
    <location>
        <begin position="116"/>
        <end position="119"/>
    </location>
    <ligand>
        <name>NAD(+)</name>
        <dbReference type="ChEBI" id="CHEBI:57540"/>
    </ligand>
</feature>
<dbReference type="CDD" id="cd08173">
    <property type="entry name" value="Gro1PDH"/>
    <property type="match status" value="1"/>
</dbReference>
<comment type="catalytic activity">
    <reaction evidence="11">
        <text>sn-glycerol 1-phosphate + NAD(+) = dihydroxyacetone phosphate + NADH + H(+)</text>
        <dbReference type="Rhea" id="RHEA:21412"/>
        <dbReference type="ChEBI" id="CHEBI:15378"/>
        <dbReference type="ChEBI" id="CHEBI:57540"/>
        <dbReference type="ChEBI" id="CHEBI:57642"/>
        <dbReference type="ChEBI" id="CHEBI:57685"/>
        <dbReference type="ChEBI" id="CHEBI:57945"/>
        <dbReference type="EC" id="1.1.1.261"/>
    </reaction>
</comment>
<comment type="catalytic activity">
    <reaction evidence="11">
        <text>sn-glycerol 1-phosphate + NADP(+) = dihydroxyacetone phosphate + NADPH + H(+)</text>
        <dbReference type="Rhea" id="RHEA:21416"/>
        <dbReference type="ChEBI" id="CHEBI:15378"/>
        <dbReference type="ChEBI" id="CHEBI:57642"/>
        <dbReference type="ChEBI" id="CHEBI:57685"/>
        <dbReference type="ChEBI" id="CHEBI:57783"/>
        <dbReference type="ChEBI" id="CHEBI:58349"/>
        <dbReference type="EC" id="1.1.1.261"/>
    </reaction>
</comment>
<feature type="binding site" evidence="12">
    <location>
        <position position="248"/>
    </location>
    <ligand>
        <name>glycerol</name>
        <dbReference type="ChEBI" id="CHEBI:17754"/>
    </ligand>
</feature>
<evidence type="ECO:0000256" key="11">
    <source>
        <dbReference type="HAMAP-Rule" id="MF_00497"/>
    </source>
</evidence>
<dbReference type="InterPro" id="IPR032837">
    <property type="entry name" value="G1PDH"/>
</dbReference>